<organism evidence="2 3">
    <name type="scientific">Candidatus Avipropionibacterium avicola</name>
    <dbReference type="NCBI Taxonomy" id="2840701"/>
    <lineage>
        <taxon>Bacteria</taxon>
        <taxon>Bacillati</taxon>
        <taxon>Actinomycetota</taxon>
        <taxon>Actinomycetes</taxon>
        <taxon>Propionibacteriales</taxon>
        <taxon>Propionibacteriaceae</taxon>
        <taxon>Propionibacteriaceae incertae sedis</taxon>
        <taxon>Candidatus Avipropionibacterium</taxon>
    </lineage>
</organism>
<feature type="compositionally biased region" description="Basic residues" evidence="1">
    <location>
        <begin position="116"/>
        <end position="130"/>
    </location>
</feature>
<feature type="region of interest" description="Disordered" evidence="1">
    <location>
        <begin position="104"/>
        <end position="130"/>
    </location>
</feature>
<evidence type="ECO:0000313" key="2">
    <source>
        <dbReference type="EMBL" id="HIT74463.1"/>
    </source>
</evidence>
<feature type="compositionally biased region" description="Basic and acidic residues" evidence="1">
    <location>
        <begin position="104"/>
        <end position="115"/>
    </location>
</feature>
<dbReference type="AlphaFoldDB" id="A0A9D1KMN9"/>
<evidence type="ECO:0000256" key="1">
    <source>
        <dbReference type="SAM" id="MobiDB-lite"/>
    </source>
</evidence>
<gene>
    <name evidence="2" type="ORF">IAA98_02645</name>
</gene>
<reference evidence="2" key="1">
    <citation type="submission" date="2020-10" db="EMBL/GenBank/DDBJ databases">
        <authorList>
            <person name="Gilroy R."/>
        </authorList>
    </citation>
    <scope>NUCLEOTIDE SEQUENCE</scope>
    <source>
        <strain evidence="2">ChiGjej1B1-24693</strain>
    </source>
</reference>
<evidence type="ECO:0008006" key="4">
    <source>
        <dbReference type="Google" id="ProtNLM"/>
    </source>
</evidence>
<dbReference type="EMBL" id="DVLP01000075">
    <property type="protein sequence ID" value="HIT74463.1"/>
    <property type="molecule type" value="Genomic_DNA"/>
</dbReference>
<accession>A0A9D1KMN9</accession>
<sequence length="130" mass="14667">MSNFDLDALLAQRAEATGVEEGRIGFDFTARAGDHKGKKLTFSIRDNMSLSEDDWDELAEIREDSGASITDIAVFWMGEDEWERFVEAGGTPKMIVEVVVAKTREEVDTDSEGRPTRRNRSQRRAAGRKR</sequence>
<evidence type="ECO:0000313" key="3">
    <source>
        <dbReference type="Proteomes" id="UP000886842"/>
    </source>
</evidence>
<proteinExistence type="predicted"/>
<dbReference type="Proteomes" id="UP000886842">
    <property type="component" value="Unassembled WGS sequence"/>
</dbReference>
<reference evidence="2" key="2">
    <citation type="journal article" date="2021" name="PeerJ">
        <title>Extensive microbial diversity within the chicken gut microbiome revealed by metagenomics and culture.</title>
        <authorList>
            <person name="Gilroy R."/>
            <person name="Ravi A."/>
            <person name="Getino M."/>
            <person name="Pursley I."/>
            <person name="Horton D.L."/>
            <person name="Alikhan N.F."/>
            <person name="Baker D."/>
            <person name="Gharbi K."/>
            <person name="Hall N."/>
            <person name="Watson M."/>
            <person name="Adriaenssens E.M."/>
            <person name="Foster-Nyarko E."/>
            <person name="Jarju S."/>
            <person name="Secka A."/>
            <person name="Antonio M."/>
            <person name="Oren A."/>
            <person name="Chaudhuri R.R."/>
            <person name="La Ragione R."/>
            <person name="Hildebrand F."/>
            <person name="Pallen M.J."/>
        </authorList>
    </citation>
    <scope>NUCLEOTIDE SEQUENCE</scope>
    <source>
        <strain evidence="2">ChiGjej1B1-24693</strain>
    </source>
</reference>
<comment type="caution">
    <text evidence="2">The sequence shown here is derived from an EMBL/GenBank/DDBJ whole genome shotgun (WGS) entry which is preliminary data.</text>
</comment>
<protein>
    <recommendedName>
        <fullName evidence="4">Tail assembly chaperone</fullName>
    </recommendedName>
</protein>
<name>A0A9D1KMN9_9ACTN</name>